<organism evidence="3 4">
    <name type="scientific">Tabrizicola piscis</name>
    <dbReference type="NCBI Taxonomy" id="2494374"/>
    <lineage>
        <taxon>Bacteria</taxon>
        <taxon>Pseudomonadati</taxon>
        <taxon>Pseudomonadota</taxon>
        <taxon>Alphaproteobacteria</taxon>
        <taxon>Rhodobacterales</taxon>
        <taxon>Paracoccaceae</taxon>
        <taxon>Tabrizicola</taxon>
    </lineage>
</organism>
<dbReference type="PANTHER" id="PTHR35535">
    <property type="entry name" value="HEAT SHOCK PROTEIN HSLJ"/>
    <property type="match status" value="1"/>
</dbReference>
<gene>
    <name evidence="3" type="ORF">EI545_16510</name>
</gene>
<accession>A0A3S8U9J0</accession>
<proteinExistence type="predicted"/>
<dbReference type="Pfam" id="PF03724">
    <property type="entry name" value="META"/>
    <property type="match status" value="1"/>
</dbReference>
<reference evidence="3 4" key="1">
    <citation type="submission" date="2018-12" db="EMBL/GenBank/DDBJ databases">
        <title>Complete genome sequencing of Tabrizicola sp. K13M18.</title>
        <authorList>
            <person name="Bae J.-W."/>
        </authorList>
    </citation>
    <scope>NUCLEOTIDE SEQUENCE [LARGE SCALE GENOMIC DNA]</scope>
    <source>
        <strain evidence="3 4">K13M18</strain>
    </source>
</reference>
<name>A0A3S8U9J0_9RHOB</name>
<feature type="chain" id="PRO_5019215566" evidence="1">
    <location>
        <begin position="21"/>
        <end position="141"/>
    </location>
</feature>
<dbReference type="InterPro" id="IPR053147">
    <property type="entry name" value="Hsp_HslJ-like"/>
</dbReference>
<feature type="domain" description="DUF306" evidence="2">
    <location>
        <begin position="26"/>
        <end position="125"/>
    </location>
</feature>
<dbReference type="Proteomes" id="UP000282002">
    <property type="component" value="Chromosome"/>
</dbReference>
<keyword evidence="1" id="KW-0732">Signal</keyword>
<evidence type="ECO:0000313" key="4">
    <source>
        <dbReference type="Proteomes" id="UP000282002"/>
    </source>
</evidence>
<dbReference type="AlphaFoldDB" id="A0A3S8U9J0"/>
<protein>
    <submittedName>
        <fullName evidence="3">META domain-containing protein</fullName>
    </submittedName>
</protein>
<dbReference type="InterPro" id="IPR005184">
    <property type="entry name" value="DUF306_Meta_HslJ"/>
</dbReference>
<sequence>MRRRLSLALALSLVPALVSAQDQAPKITGIDWQLLAIDGQMTDGPATLRVEEDGTLSGAAPCNRWSAMNTATLPTLTLSPIRATRMACDRLADEQVFFDALAAMTAIAPDGERNLVLTGPEGRSMEFVIERTVCKTCKTDG</sequence>
<dbReference type="PANTHER" id="PTHR35535:SF2">
    <property type="entry name" value="DUF306 DOMAIN-CONTAINING PROTEIN"/>
    <property type="match status" value="1"/>
</dbReference>
<dbReference type="KEGG" id="taw:EI545_16510"/>
<dbReference type="OrthoDB" id="7777568at2"/>
<dbReference type="RefSeq" id="WP_125326476.1">
    <property type="nucleotide sequence ID" value="NZ_CP034328.1"/>
</dbReference>
<dbReference type="EMBL" id="CP034328">
    <property type="protein sequence ID" value="AZL60284.1"/>
    <property type="molecule type" value="Genomic_DNA"/>
</dbReference>
<dbReference type="InterPro" id="IPR038670">
    <property type="entry name" value="HslJ-like_sf"/>
</dbReference>
<evidence type="ECO:0000313" key="3">
    <source>
        <dbReference type="EMBL" id="AZL60284.1"/>
    </source>
</evidence>
<keyword evidence="4" id="KW-1185">Reference proteome</keyword>
<dbReference type="Gene3D" id="2.40.128.270">
    <property type="match status" value="1"/>
</dbReference>
<feature type="signal peptide" evidence="1">
    <location>
        <begin position="1"/>
        <end position="20"/>
    </location>
</feature>
<evidence type="ECO:0000259" key="2">
    <source>
        <dbReference type="Pfam" id="PF03724"/>
    </source>
</evidence>
<evidence type="ECO:0000256" key="1">
    <source>
        <dbReference type="SAM" id="SignalP"/>
    </source>
</evidence>